<evidence type="ECO:0000313" key="2">
    <source>
        <dbReference type="EMBL" id="PNX86726.1"/>
    </source>
</evidence>
<protein>
    <submittedName>
        <fullName evidence="2">E3 ubiquitin-protein ligase march3</fullName>
    </submittedName>
</protein>
<dbReference type="Proteomes" id="UP000236291">
    <property type="component" value="Unassembled WGS sequence"/>
</dbReference>
<dbReference type="ExpressionAtlas" id="A0A2K3M7F4">
    <property type="expression patterns" value="baseline"/>
</dbReference>
<feature type="region of interest" description="Disordered" evidence="1">
    <location>
        <begin position="1"/>
        <end position="48"/>
    </location>
</feature>
<reference evidence="2 3" key="2">
    <citation type="journal article" date="2017" name="Front. Plant Sci.">
        <title>Gene Classification and Mining of Molecular Markers Useful in Red Clover (Trifolium pratense) Breeding.</title>
        <authorList>
            <person name="Istvanek J."/>
            <person name="Dluhosova J."/>
            <person name="Dluhos P."/>
            <person name="Patkova L."/>
            <person name="Nedelnik J."/>
            <person name="Repkova J."/>
        </authorList>
    </citation>
    <scope>NUCLEOTIDE SEQUENCE [LARGE SCALE GENOMIC DNA]</scope>
    <source>
        <strain evidence="3">cv. Tatra</strain>
        <tissue evidence="2">Young leaves</tissue>
    </source>
</reference>
<proteinExistence type="predicted"/>
<dbReference type="EMBL" id="ASHM01051971">
    <property type="protein sequence ID" value="PNX86726.1"/>
    <property type="molecule type" value="Genomic_DNA"/>
</dbReference>
<comment type="caution">
    <text evidence="2">The sequence shown here is derived from an EMBL/GenBank/DDBJ whole genome shotgun (WGS) entry which is preliminary data.</text>
</comment>
<sequence length="67" mass="7543">MLGEVQLQPPPMQQNPSDSDPLLDHQDEVEEDQHSPERSSTEIRNQEDVEAGLLPCCRICLETDSDP</sequence>
<dbReference type="AlphaFoldDB" id="A0A2K3M7F4"/>
<gene>
    <name evidence="2" type="ORF">L195_g042807</name>
</gene>
<evidence type="ECO:0000256" key="1">
    <source>
        <dbReference type="SAM" id="MobiDB-lite"/>
    </source>
</evidence>
<accession>A0A2K3M7F4</accession>
<name>A0A2K3M7F4_TRIPR</name>
<reference evidence="2 3" key="1">
    <citation type="journal article" date="2014" name="Am. J. Bot.">
        <title>Genome assembly and annotation for red clover (Trifolium pratense; Fabaceae).</title>
        <authorList>
            <person name="Istvanek J."/>
            <person name="Jaros M."/>
            <person name="Krenek A."/>
            <person name="Repkova J."/>
        </authorList>
    </citation>
    <scope>NUCLEOTIDE SEQUENCE [LARGE SCALE GENOMIC DNA]</scope>
    <source>
        <strain evidence="3">cv. Tatra</strain>
        <tissue evidence="2">Young leaves</tissue>
    </source>
</reference>
<feature type="non-terminal residue" evidence="2">
    <location>
        <position position="67"/>
    </location>
</feature>
<evidence type="ECO:0000313" key="3">
    <source>
        <dbReference type="Proteomes" id="UP000236291"/>
    </source>
</evidence>
<organism evidence="2 3">
    <name type="scientific">Trifolium pratense</name>
    <name type="common">Red clover</name>
    <dbReference type="NCBI Taxonomy" id="57577"/>
    <lineage>
        <taxon>Eukaryota</taxon>
        <taxon>Viridiplantae</taxon>
        <taxon>Streptophyta</taxon>
        <taxon>Embryophyta</taxon>
        <taxon>Tracheophyta</taxon>
        <taxon>Spermatophyta</taxon>
        <taxon>Magnoliopsida</taxon>
        <taxon>eudicotyledons</taxon>
        <taxon>Gunneridae</taxon>
        <taxon>Pentapetalae</taxon>
        <taxon>rosids</taxon>
        <taxon>fabids</taxon>
        <taxon>Fabales</taxon>
        <taxon>Fabaceae</taxon>
        <taxon>Papilionoideae</taxon>
        <taxon>50 kb inversion clade</taxon>
        <taxon>NPAAA clade</taxon>
        <taxon>Hologalegina</taxon>
        <taxon>IRL clade</taxon>
        <taxon>Trifolieae</taxon>
        <taxon>Trifolium</taxon>
    </lineage>
</organism>
<feature type="compositionally biased region" description="Basic and acidic residues" evidence="1">
    <location>
        <begin position="22"/>
        <end position="47"/>
    </location>
</feature>